<reference evidence="2 3" key="1">
    <citation type="journal article" date="2019" name="Int. J. Syst. Evol. Microbiol.">
        <title>The Global Catalogue of Microorganisms (GCM) 10K type strain sequencing project: providing services to taxonomists for standard genome sequencing and annotation.</title>
        <authorList>
            <consortium name="The Broad Institute Genomics Platform"/>
            <consortium name="The Broad Institute Genome Sequencing Center for Infectious Disease"/>
            <person name="Wu L."/>
            <person name="Ma J."/>
        </authorList>
    </citation>
    <scope>NUCLEOTIDE SEQUENCE [LARGE SCALE GENOMIC DNA]</scope>
    <source>
        <strain evidence="2 3">CGMCC 1.12543</strain>
    </source>
</reference>
<evidence type="ECO:0000256" key="1">
    <source>
        <dbReference type="SAM" id="MobiDB-lite"/>
    </source>
</evidence>
<sequence>MNRRRYLALTGALTTTALAGCSESGETSTVDGGKTADPASTDTETPAPTSGTENDVATERATETETEPETATPTGEAALEVISEELVVDEGEYSTDVYVAAEIENTADVPSGLIELKAEWFDGDGNYLDNSTQYLRTLGAGETWNARVYALMSDGEKIEDYSLGGEFQTQSPNFSPEGLALGETELKVGDNDAVVNGGVQNNRGEEVGYIQAIAKFYNADGAVVGTGRDNVLEVPADRTWSFEASWLGYGDRLGDIDDFEVVITDSPY</sequence>
<dbReference type="PROSITE" id="PS51257">
    <property type="entry name" value="PROKAR_LIPOPROTEIN"/>
    <property type="match status" value="1"/>
</dbReference>
<dbReference type="AlphaFoldDB" id="A0ABD5RHI1"/>
<proteinExistence type="predicted"/>
<evidence type="ECO:0000313" key="2">
    <source>
        <dbReference type="EMBL" id="MFC5970044.1"/>
    </source>
</evidence>
<dbReference type="RefSeq" id="WP_247418675.1">
    <property type="nucleotide sequence ID" value="NZ_JALLGW010000002.1"/>
</dbReference>
<name>A0ABD5RHI1_9EURY</name>
<gene>
    <name evidence="2" type="ORF">ACFPYI_01750</name>
</gene>
<accession>A0ABD5RHI1</accession>
<organism evidence="2 3">
    <name type="scientific">Halomarina salina</name>
    <dbReference type="NCBI Taxonomy" id="1872699"/>
    <lineage>
        <taxon>Archaea</taxon>
        <taxon>Methanobacteriati</taxon>
        <taxon>Methanobacteriota</taxon>
        <taxon>Stenosarchaea group</taxon>
        <taxon>Halobacteria</taxon>
        <taxon>Halobacteriales</taxon>
        <taxon>Natronomonadaceae</taxon>
        <taxon>Halomarina</taxon>
    </lineage>
</organism>
<keyword evidence="3" id="KW-1185">Reference proteome</keyword>
<dbReference type="Proteomes" id="UP001596099">
    <property type="component" value="Unassembled WGS sequence"/>
</dbReference>
<evidence type="ECO:0000313" key="3">
    <source>
        <dbReference type="Proteomes" id="UP001596099"/>
    </source>
</evidence>
<feature type="region of interest" description="Disordered" evidence="1">
    <location>
        <begin position="21"/>
        <end position="75"/>
    </location>
</feature>
<comment type="caution">
    <text evidence="2">The sequence shown here is derived from an EMBL/GenBank/DDBJ whole genome shotgun (WGS) entry which is preliminary data.</text>
</comment>
<dbReference type="InterPro" id="IPR047676">
    <property type="entry name" value="FxLYD_dom"/>
</dbReference>
<dbReference type="NCBIfam" id="NF038353">
    <property type="entry name" value="FxLYD_dom"/>
    <property type="match status" value="2"/>
</dbReference>
<protein>
    <submittedName>
        <fullName evidence="2">FxLYD domain-containing protein</fullName>
    </submittedName>
</protein>
<feature type="compositionally biased region" description="Polar residues" evidence="1">
    <location>
        <begin position="38"/>
        <end position="55"/>
    </location>
</feature>
<dbReference type="EMBL" id="JBHSQH010000001">
    <property type="protein sequence ID" value="MFC5970044.1"/>
    <property type="molecule type" value="Genomic_DNA"/>
</dbReference>